<keyword evidence="8" id="KW-1185">Reference proteome</keyword>
<proteinExistence type="predicted"/>
<evidence type="ECO:0000256" key="4">
    <source>
        <dbReference type="ARBA" id="ARBA00023136"/>
    </source>
</evidence>
<name>A0ABM7YQ41_9BURK</name>
<feature type="transmembrane region" description="Helical" evidence="5">
    <location>
        <begin position="12"/>
        <end position="34"/>
    </location>
</feature>
<feature type="transmembrane region" description="Helical" evidence="5">
    <location>
        <begin position="84"/>
        <end position="107"/>
    </location>
</feature>
<evidence type="ECO:0000256" key="3">
    <source>
        <dbReference type="ARBA" id="ARBA00022989"/>
    </source>
</evidence>
<evidence type="ECO:0000256" key="2">
    <source>
        <dbReference type="ARBA" id="ARBA00022692"/>
    </source>
</evidence>
<evidence type="ECO:0000313" key="7">
    <source>
        <dbReference type="EMBL" id="BDI06669.1"/>
    </source>
</evidence>
<feature type="transmembrane region" description="Helical" evidence="5">
    <location>
        <begin position="54"/>
        <end position="72"/>
    </location>
</feature>
<evidence type="ECO:0000256" key="5">
    <source>
        <dbReference type="SAM" id="Phobius"/>
    </source>
</evidence>
<gene>
    <name evidence="7" type="ORF">CATMQ487_36390</name>
</gene>
<dbReference type="EMBL" id="AP025730">
    <property type="protein sequence ID" value="BDI06669.1"/>
    <property type="molecule type" value="Genomic_DNA"/>
</dbReference>
<sequence length="152" mass="16415">MPDWVAPRERLAARVAAVAASLWLGLVATLALVAAPTLFAMLERPLAGRLAGQMFRIEAHAALGFALLLFLVERWRLRRRTDGAAVSTELLLVAGALFCTVLGYFGLQPMMESAKAGEPVWLGFGALHGLSTLFFAVKGLLLLALTWRQAGR</sequence>
<dbReference type="Proteomes" id="UP001057498">
    <property type="component" value="Chromosome"/>
</dbReference>
<accession>A0ABM7YQ41</accession>
<feature type="domain" description="TMEM205-like" evidence="6">
    <location>
        <begin position="19"/>
        <end position="116"/>
    </location>
</feature>
<reference evidence="7" key="1">
    <citation type="submission" date="2022-04" db="EMBL/GenBank/DDBJ databases">
        <title>Whole genome sequence of Sphaerotilus sp. FB-5.</title>
        <authorList>
            <person name="Takeda M."/>
            <person name="Narihara S."/>
            <person name="Akimoto M."/>
            <person name="Akimoto R."/>
            <person name="Nishiyashiki S."/>
            <person name="Murakami T."/>
        </authorList>
    </citation>
    <scope>NUCLEOTIDE SEQUENCE</scope>
    <source>
        <strain evidence="7">FB-5</strain>
    </source>
</reference>
<evidence type="ECO:0000313" key="8">
    <source>
        <dbReference type="Proteomes" id="UP001057498"/>
    </source>
</evidence>
<keyword evidence="4 5" id="KW-0472">Membrane</keyword>
<dbReference type="Pfam" id="PF13664">
    <property type="entry name" value="DUF4149"/>
    <property type="match status" value="1"/>
</dbReference>
<keyword evidence="2 5" id="KW-0812">Transmembrane</keyword>
<evidence type="ECO:0000259" key="6">
    <source>
        <dbReference type="Pfam" id="PF13664"/>
    </source>
</evidence>
<protein>
    <recommendedName>
        <fullName evidence="6">TMEM205-like domain-containing protein</fullName>
    </recommendedName>
</protein>
<keyword evidence="3 5" id="KW-1133">Transmembrane helix</keyword>
<organism evidence="7 8">
    <name type="scientific">Sphaerotilus microaerophilus</name>
    <dbReference type="NCBI Taxonomy" id="2914710"/>
    <lineage>
        <taxon>Bacteria</taxon>
        <taxon>Pseudomonadati</taxon>
        <taxon>Pseudomonadota</taxon>
        <taxon>Betaproteobacteria</taxon>
        <taxon>Burkholderiales</taxon>
        <taxon>Sphaerotilaceae</taxon>
        <taxon>Sphaerotilus</taxon>
    </lineage>
</organism>
<evidence type="ECO:0000256" key="1">
    <source>
        <dbReference type="ARBA" id="ARBA00004370"/>
    </source>
</evidence>
<dbReference type="RefSeq" id="WP_251969922.1">
    <property type="nucleotide sequence ID" value="NZ_AP025730.1"/>
</dbReference>
<comment type="subcellular location">
    <subcellularLocation>
        <location evidence="1">Membrane</location>
    </subcellularLocation>
</comment>
<dbReference type="InterPro" id="IPR025423">
    <property type="entry name" value="TMEM205-like"/>
</dbReference>
<feature type="transmembrane region" description="Helical" evidence="5">
    <location>
        <begin position="127"/>
        <end position="147"/>
    </location>
</feature>